<dbReference type="Pfam" id="PF02776">
    <property type="entry name" value="TPP_enzyme_N"/>
    <property type="match status" value="1"/>
</dbReference>
<dbReference type="InterPro" id="IPR000399">
    <property type="entry name" value="TPP-bd_CS"/>
</dbReference>
<dbReference type="GO" id="GO:0000287">
    <property type="term" value="F:magnesium ion binding"/>
    <property type="evidence" value="ECO:0007669"/>
    <property type="project" value="InterPro"/>
</dbReference>
<name>B0G117_DICDI</name>
<feature type="domain" description="Thiamine pyrophosphate enzyme central" evidence="7">
    <location>
        <begin position="288"/>
        <end position="407"/>
    </location>
</feature>
<accession>B0G117</accession>
<dbReference type="VEuPathDB" id="AmoebaDB:DDB_G0278053"/>
<dbReference type="SMR" id="B0G117"/>
<dbReference type="GO" id="GO:0009097">
    <property type="term" value="P:isoleucine biosynthetic process"/>
    <property type="evidence" value="ECO:0000318"/>
    <property type="project" value="GO_Central"/>
</dbReference>
<evidence type="ECO:0000256" key="5">
    <source>
        <dbReference type="ARBA" id="ARBA00023052"/>
    </source>
</evidence>
<dbReference type="InterPro" id="IPR045229">
    <property type="entry name" value="TPP_enz"/>
</dbReference>
<proteinExistence type="inferred from homology"/>
<comment type="similarity">
    <text evidence="3 6">Belongs to the TPP enzyme family.</text>
</comment>
<dbReference type="Proteomes" id="UP000002195">
    <property type="component" value="Unassembled WGS sequence"/>
</dbReference>
<feature type="domain" description="Thiamine pyrophosphate enzyme N-terminal TPP-binding" evidence="9">
    <location>
        <begin position="51"/>
        <end position="165"/>
    </location>
</feature>
<organism evidence="10 11">
    <name type="scientific">Dictyostelium discoideum</name>
    <name type="common">Social amoeba</name>
    <dbReference type="NCBI Taxonomy" id="44689"/>
    <lineage>
        <taxon>Eukaryota</taxon>
        <taxon>Amoebozoa</taxon>
        <taxon>Evosea</taxon>
        <taxon>Eumycetozoa</taxon>
        <taxon>Dictyostelia</taxon>
        <taxon>Dictyosteliales</taxon>
        <taxon>Dictyosteliaceae</taxon>
        <taxon>Dictyostelium</taxon>
    </lineage>
</organism>
<dbReference type="PANTHER" id="PTHR18968">
    <property type="entry name" value="THIAMINE PYROPHOSPHATE ENZYMES"/>
    <property type="match status" value="1"/>
</dbReference>
<dbReference type="PhylomeDB" id="B0G117"/>
<evidence type="ECO:0000259" key="8">
    <source>
        <dbReference type="Pfam" id="PF02775"/>
    </source>
</evidence>
<dbReference type="InterPro" id="IPR029061">
    <property type="entry name" value="THDP-binding"/>
</dbReference>
<dbReference type="KEGG" id="ddi:DDB_G0278053"/>
<dbReference type="PaxDb" id="44689-DDB0233917"/>
<evidence type="ECO:0000256" key="6">
    <source>
        <dbReference type="RuleBase" id="RU362132"/>
    </source>
</evidence>
<dbReference type="InterPro" id="IPR012000">
    <property type="entry name" value="Thiamin_PyroP_enz_cen_dom"/>
</dbReference>
<dbReference type="GeneID" id="8621303"/>
<feature type="domain" description="Thiamine pyrophosphate enzyme TPP-binding" evidence="8">
    <location>
        <begin position="481"/>
        <end position="630"/>
    </location>
</feature>
<dbReference type="InterPro" id="IPR029035">
    <property type="entry name" value="DHS-like_NAD/FAD-binding_dom"/>
</dbReference>
<dbReference type="SUPFAM" id="SSF52518">
    <property type="entry name" value="Thiamin diphosphate-binding fold (THDP-binding)"/>
    <property type="match status" value="2"/>
</dbReference>
<sequence>MLLEQENITKGAVIAASVGSVLFSLYFLENRNIIDCDGQIINFKFQKSSSGGELVANVLSKQGVKFLFTLTGGHIAPILVESDKIGIRVIDVRHESTTVFAADGVFRLTGIPGVAVVTAGPGLTNTITAVKNAQMAQSGVVLIGGATSDLLKGKGSLQDIDQFALLRPHVKWCSHVSTNSDIVPMLERAFYEARNGTPGPVFVEFPIDVLYQESVVRGWYLKNQDQAKSLASRVINMYMSYHLKKIFSAIDSNIVIHGRVRQHQTRVTSDHVSALLARLVSNKDGACKKPVLIVGSQVTLINDAYSIESLQRSVQSLGIPVFTSSMSRGLLGTSHSNLFRHCRSHALKKADLVILAGVTCDFRLNYGRSINSRAKVFSINRDSIDLYKNKSPNYPYSLDPGSFLVQLSESISELPSSDRSIIELKFRDWINELTNLDVSRNVDIANKINIPPSKEGFLNPLKALQMFDEQLPHKTIMVADGGDFVGSASYIVRPRAPLSWLDPGVFGTLGVGAGFSIAAKLCRPDHQVWTIYGDGAFGYSIPELDTMVRHKISVGAIIGNDSGWIQILREQQEQLNSDVGCNLAYTDYHQVAIAFGGKGFKSTNESELKFALEESNKILNQNQQPVVINCIIERNDFRKGSISA</sequence>
<dbReference type="RefSeq" id="XP_001732983.1">
    <property type="nucleotide sequence ID" value="XM_001732931.1"/>
</dbReference>
<comment type="cofactor">
    <cofactor evidence="2">
        <name>thiamine diphosphate</name>
        <dbReference type="ChEBI" id="CHEBI:58937"/>
    </cofactor>
</comment>
<evidence type="ECO:0000256" key="3">
    <source>
        <dbReference type="ARBA" id="ARBA00007812"/>
    </source>
</evidence>
<dbReference type="STRING" id="44689.B0G117"/>
<dbReference type="PANTHER" id="PTHR18968:SF166">
    <property type="entry name" value="2-HYDROXYACYL-COA LYASE 2"/>
    <property type="match status" value="1"/>
</dbReference>
<gene>
    <name evidence="10" type="primary">ilvB</name>
    <name evidence="10" type="ORF">DDB_G0278053</name>
</gene>
<reference evidence="10 11" key="1">
    <citation type="journal article" date="2005" name="Nature">
        <title>The genome of the social amoeba Dictyostelium discoideum.</title>
        <authorList>
            <consortium name="The Dictyostelium discoideum Sequencing Consortium"/>
            <person name="Eichinger L."/>
            <person name="Pachebat J.A."/>
            <person name="Glockner G."/>
            <person name="Rajandream M.A."/>
            <person name="Sucgang R."/>
            <person name="Berriman M."/>
            <person name="Song J."/>
            <person name="Olsen R."/>
            <person name="Szafranski K."/>
            <person name="Xu Q."/>
            <person name="Tunggal B."/>
            <person name="Kummerfeld S."/>
            <person name="Madera M."/>
            <person name="Konfortov B.A."/>
            <person name="Rivero F."/>
            <person name="Bankier A.T."/>
            <person name="Lehmann R."/>
            <person name="Hamlin N."/>
            <person name="Davies R."/>
            <person name="Gaudet P."/>
            <person name="Fey P."/>
            <person name="Pilcher K."/>
            <person name="Chen G."/>
            <person name="Saunders D."/>
            <person name="Sodergren E."/>
            <person name="Davis P."/>
            <person name="Kerhornou A."/>
            <person name="Nie X."/>
            <person name="Hall N."/>
            <person name="Anjard C."/>
            <person name="Hemphill L."/>
            <person name="Bason N."/>
            <person name="Farbrother P."/>
            <person name="Desany B."/>
            <person name="Just E."/>
            <person name="Morio T."/>
            <person name="Rost R."/>
            <person name="Churcher C."/>
            <person name="Cooper J."/>
            <person name="Haydock S."/>
            <person name="van Driessche N."/>
            <person name="Cronin A."/>
            <person name="Goodhead I."/>
            <person name="Muzny D."/>
            <person name="Mourier T."/>
            <person name="Pain A."/>
            <person name="Lu M."/>
            <person name="Harper D."/>
            <person name="Lindsay R."/>
            <person name="Hauser H."/>
            <person name="James K."/>
            <person name="Quiles M."/>
            <person name="Madan Babu M."/>
            <person name="Saito T."/>
            <person name="Buchrieser C."/>
            <person name="Wardroper A."/>
            <person name="Felder M."/>
            <person name="Thangavelu M."/>
            <person name="Johnson D."/>
            <person name="Knights A."/>
            <person name="Loulseged H."/>
            <person name="Mungall K."/>
            <person name="Oliver K."/>
            <person name="Price C."/>
            <person name="Quail M.A."/>
            <person name="Urushihara H."/>
            <person name="Hernandez J."/>
            <person name="Rabbinowitsch E."/>
            <person name="Steffen D."/>
            <person name="Sanders M."/>
            <person name="Ma J."/>
            <person name="Kohara Y."/>
            <person name="Sharp S."/>
            <person name="Simmonds M."/>
            <person name="Spiegler S."/>
            <person name="Tivey A."/>
            <person name="Sugano S."/>
            <person name="White B."/>
            <person name="Walker D."/>
            <person name="Woodward J."/>
            <person name="Winckler T."/>
            <person name="Tanaka Y."/>
            <person name="Shaulsky G."/>
            <person name="Schleicher M."/>
            <person name="Weinstock G."/>
            <person name="Rosenthal A."/>
            <person name="Cox E.C."/>
            <person name="Chisholm R.L."/>
            <person name="Gibbs R."/>
            <person name="Loomis W.F."/>
            <person name="Platzer M."/>
            <person name="Kay R.R."/>
            <person name="Williams J."/>
            <person name="Dear P.H."/>
            <person name="Noegel A.A."/>
            <person name="Barrell B."/>
            <person name="Kuspa A."/>
        </authorList>
    </citation>
    <scope>NUCLEOTIDE SEQUENCE [LARGE SCALE GENOMIC DNA]</scope>
    <source>
        <strain evidence="10 11">AX4</strain>
    </source>
</reference>
<dbReference type="EMBL" id="AAFI02000023">
    <property type="protein sequence ID" value="EDR41090.1"/>
    <property type="molecule type" value="Genomic_DNA"/>
</dbReference>
<dbReference type="Gene3D" id="3.40.50.970">
    <property type="match status" value="2"/>
</dbReference>
<dbReference type="GO" id="GO:0005948">
    <property type="term" value="C:acetolactate synthase complex"/>
    <property type="evidence" value="ECO:0000318"/>
    <property type="project" value="GO_Central"/>
</dbReference>
<evidence type="ECO:0000256" key="4">
    <source>
        <dbReference type="ARBA" id="ARBA00022723"/>
    </source>
</evidence>
<dbReference type="GO" id="GO:0030976">
    <property type="term" value="F:thiamine pyrophosphate binding"/>
    <property type="evidence" value="ECO:0007669"/>
    <property type="project" value="InterPro"/>
</dbReference>
<dbReference type="InterPro" id="IPR011766">
    <property type="entry name" value="TPP_enzyme_TPP-bd"/>
</dbReference>
<dbReference type="GO" id="GO:0050660">
    <property type="term" value="F:flavin adenine dinucleotide binding"/>
    <property type="evidence" value="ECO:0000318"/>
    <property type="project" value="GO_Central"/>
</dbReference>
<keyword evidence="4" id="KW-0479">Metal-binding</keyword>
<evidence type="ECO:0000256" key="2">
    <source>
        <dbReference type="ARBA" id="ARBA00001964"/>
    </source>
</evidence>
<dbReference type="Pfam" id="PF00205">
    <property type="entry name" value="TPP_enzyme_M"/>
    <property type="match status" value="1"/>
</dbReference>
<dbReference type="AlphaFoldDB" id="B0G117"/>
<keyword evidence="5 6" id="KW-0786">Thiamine pyrophosphate</keyword>
<dbReference type="GO" id="GO:0009099">
    <property type="term" value="P:L-valine biosynthetic process"/>
    <property type="evidence" value="ECO:0000318"/>
    <property type="project" value="GO_Central"/>
</dbReference>
<keyword evidence="11" id="KW-1185">Reference proteome</keyword>
<dbReference type="eggNOG" id="KOG1185">
    <property type="taxonomic scope" value="Eukaryota"/>
</dbReference>
<dbReference type="OMA" id="AQMLHVY"/>
<dbReference type="PRO" id="PR:B0G117"/>
<comment type="caution">
    <text evidence="10">The sequence shown here is derived from an EMBL/GenBank/DDBJ whole genome shotgun (WGS) entry which is preliminary data.</text>
</comment>
<evidence type="ECO:0000259" key="9">
    <source>
        <dbReference type="Pfam" id="PF02776"/>
    </source>
</evidence>
<evidence type="ECO:0000256" key="1">
    <source>
        <dbReference type="ARBA" id="ARBA00001946"/>
    </source>
</evidence>
<evidence type="ECO:0000313" key="10">
    <source>
        <dbReference type="EMBL" id="EDR41090.1"/>
    </source>
</evidence>
<comment type="cofactor">
    <cofactor evidence="1">
        <name>Mg(2+)</name>
        <dbReference type="ChEBI" id="CHEBI:18420"/>
    </cofactor>
</comment>
<dbReference type="HOGENOM" id="CLU_013748_3_3_1"/>
<evidence type="ECO:0000259" key="7">
    <source>
        <dbReference type="Pfam" id="PF00205"/>
    </source>
</evidence>
<dbReference type="FunCoup" id="B0G117">
    <property type="interactions" value="1"/>
</dbReference>
<dbReference type="Gene3D" id="3.40.50.1220">
    <property type="entry name" value="TPP-binding domain"/>
    <property type="match status" value="1"/>
</dbReference>
<dbReference type="CDD" id="cd02004">
    <property type="entry name" value="TPP_BZL_OCoD_HPCL"/>
    <property type="match status" value="1"/>
</dbReference>
<dbReference type="SUPFAM" id="SSF52467">
    <property type="entry name" value="DHS-like NAD/FAD-binding domain"/>
    <property type="match status" value="1"/>
</dbReference>
<dbReference type="GO" id="GO:0003984">
    <property type="term" value="F:acetolactate synthase activity"/>
    <property type="evidence" value="ECO:0000318"/>
    <property type="project" value="GO_Central"/>
</dbReference>
<dbReference type="dictyBase" id="DDB_G0278053">
    <property type="gene designation" value="ilvB"/>
</dbReference>
<dbReference type="InterPro" id="IPR012001">
    <property type="entry name" value="Thiamin_PyroP_enz_TPP-bd_dom"/>
</dbReference>
<dbReference type="CDD" id="cd07035">
    <property type="entry name" value="TPP_PYR_POX_like"/>
    <property type="match status" value="1"/>
</dbReference>
<dbReference type="Pfam" id="PF02775">
    <property type="entry name" value="TPP_enzyme_C"/>
    <property type="match status" value="1"/>
</dbReference>
<dbReference type="PROSITE" id="PS00187">
    <property type="entry name" value="TPP_ENZYMES"/>
    <property type="match status" value="1"/>
</dbReference>
<dbReference type="InParanoid" id="B0G117"/>
<protein>
    <submittedName>
        <fullName evidence="10">Thiamine pyrophosphate-binding enzyme family protein</fullName>
    </submittedName>
</protein>
<evidence type="ECO:0000313" key="11">
    <source>
        <dbReference type="Proteomes" id="UP000002195"/>
    </source>
</evidence>